<dbReference type="EMBL" id="VYSA01000001">
    <property type="protein sequence ID" value="KAA9111655.1"/>
    <property type="molecule type" value="Genomic_DNA"/>
</dbReference>
<sequence>MIAAVTEKHDVARVTSLRNAGHSRHTIALALDSGRLIRVRRDWVALPGADPELVAAARHGVVLTCVTLARRTGLWVLAEDSCHVGADPHSAVRAPHRATTHWSVPLVPRHPDDLVDSLTNALVLIARCQPHEAALAVWESALDKRMIVREELAQLRLPGAAARMLAAIQPYRDSGLETIFIERLRWLGVRILVQIWIAGHRVDALIGDRLVVQLDGGHHVDEQRVSDISHDAALMLMGYHVLRFGYRQVLEDWPRVQATIMDAVAQGLHRAVG</sequence>
<protein>
    <submittedName>
        <fullName evidence="2">DUF559 domain-containing protein</fullName>
    </submittedName>
</protein>
<evidence type="ECO:0000313" key="3">
    <source>
        <dbReference type="Proteomes" id="UP000325827"/>
    </source>
</evidence>
<dbReference type="OrthoDB" id="4701311at2"/>
<dbReference type="Proteomes" id="UP000325827">
    <property type="component" value="Unassembled WGS sequence"/>
</dbReference>
<name>A0A5J5J9D8_9MICO</name>
<proteinExistence type="predicted"/>
<comment type="caution">
    <text evidence="2">The sequence shown here is derived from an EMBL/GenBank/DDBJ whole genome shotgun (WGS) entry which is preliminary data.</text>
</comment>
<dbReference type="AlphaFoldDB" id="A0A5J5J9D8"/>
<organism evidence="2 3">
    <name type="scientific">Microbacterium rhizomatis</name>
    <dbReference type="NCBI Taxonomy" id="1631477"/>
    <lineage>
        <taxon>Bacteria</taxon>
        <taxon>Bacillati</taxon>
        <taxon>Actinomycetota</taxon>
        <taxon>Actinomycetes</taxon>
        <taxon>Micrococcales</taxon>
        <taxon>Microbacteriaceae</taxon>
        <taxon>Microbacterium</taxon>
    </lineage>
</organism>
<gene>
    <name evidence="2" type="ORF">F6B43_04225</name>
</gene>
<dbReference type="Gene3D" id="3.40.960.10">
    <property type="entry name" value="VSR Endonuclease"/>
    <property type="match status" value="1"/>
</dbReference>
<dbReference type="Pfam" id="PF04480">
    <property type="entry name" value="DUF559"/>
    <property type="match status" value="1"/>
</dbReference>
<keyword evidence="3" id="KW-1185">Reference proteome</keyword>
<evidence type="ECO:0000313" key="2">
    <source>
        <dbReference type="EMBL" id="KAA9111655.1"/>
    </source>
</evidence>
<feature type="domain" description="DUF559" evidence="1">
    <location>
        <begin position="183"/>
        <end position="264"/>
    </location>
</feature>
<evidence type="ECO:0000259" key="1">
    <source>
        <dbReference type="Pfam" id="PF04480"/>
    </source>
</evidence>
<accession>A0A5J5J9D8</accession>
<dbReference type="InterPro" id="IPR007569">
    <property type="entry name" value="DUF559"/>
</dbReference>
<reference evidence="3" key="1">
    <citation type="submission" date="2019-09" db="EMBL/GenBank/DDBJ databases">
        <title>Mumia zhuanghuii sp. nov. isolated from the intestinal contents of plateau pika (Ochotona curzoniae) in the Qinghai-Tibet plateau of China.</title>
        <authorList>
            <person name="Tian Z."/>
        </authorList>
    </citation>
    <scope>NUCLEOTIDE SEQUENCE [LARGE SCALE GENOMIC DNA]</scope>
    <source>
        <strain evidence="3">JCM 30598</strain>
    </source>
</reference>